<name>F8N0Q8_NEUT8</name>
<protein>
    <submittedName>
        <fullName evidence="1">Uncharacterized protein</fullName>
    </submittedName>
</protein>
<evidence type="ECO:0000313" key="1">
    <source>
        <dbReference type="EMBL" id="EGO52994.1"/>
    </source>
</evidence>
<dbReference type="Proteomes" id="UP000008065">
    <property type="component" value="Unassembled WGS sequence"/>
</dbReference>
<accession>F8N0Q8</accession>
<dbReference type="GeneID" id="20822762"/>
<dbReference type="KEGG" id="nte:NEUTE1DRAFT114870"/>
<gene>
    <name evidence="1" type="ORF">NEUTE1DRAFT_114870</name>
</gene>
<organism evidence="1 2">
    <name type="scientific">Neurospora tetrasperma (strain FGSC 2508 / ATCC MYA-4615 / P0657)</name>
    <dbReference type="NCBI Taxonomy" id="510951"/>
    <lineage>
        <taxon>Eukaryota</taxon>
        <taxon>Fungi</taxon>
        <taxon>Dikarya</taxon>
        <taxon>Ascomycota</taxon>
        <taxon>Pezizomycotina</taxon>
        <taxon>Sordariomycetes</taxon>
        <taxon>Sordariomycetidae</taxon>
        <taxon>Sordariales</taxon>
        <taxon>Sordariaceae</taxon>
        <taxon>Neurospora</taxon>
    </lineage>
</organism>
<dbReference type="RefSeq" id="XP_009856621.1">
    <property type="nucleotide sequence ID" value="XM_009858319.1"/>
</dbReference>
<dbReference type="HOGENOM" id="CLU_161511_0_0_1"/>
<dbReference type="AlphaFoldDB" id="F8N0Q8"/>
<reference evidence="2" key="1">
    <citation type="journal article" date="2011" name="Genetics">
        <title>Massive changes in genome architecture accompany the transition to self-fertility in the filamentous fungus Neurospora tetrasperma.</title>
        <authorList>
            <person name="Ellison C.E."/>
            <person name="Stajich J.E."/>
            <person name="Jacobson D.J."/>
            <person name="Natvig D.O."/>
            <person name="Lapidus A."/>
            <person name="Foster B."/>
            <person name="Aerts A."/>
            <person name="Riley R."/>
            <person name="Lindquist E.A."/>
            <person name="Grigoriev I.V."/>
            <person name="Taylor J.W."/>
        </authorList>
    </citation>
    <scope>NUCLEOTIDE SEQUENCE [LARGE SCALE GENOMIC DNA]</scope>
    <source>
        <strain evidence="2">FGSC 2508 / P0657</strain>
    </source>
</reference>
<dbReference type="EMBL" id="GL891382">
    <property type="protein sequence ID" value="EGO52994.1"/>
    <property type="molecule type" value="Genomic_DNA"/>
</dbReference>
<dbReference type="VEuPathDB" id="FungiDB:NEUTE1DRAFT_114870"/>
<keyword evidence="2" id="KW-1185">Reference proteome</keyword>
<evidence type="ECO:0000313" key="2">
    <source>
        <dbReference type="Proteomes" id="UP000008065"/>
    </source>
</evidence>
<sequence length="127" mass="15000">MPSWWFMQGSETSWTTEDFNHTDATIPFLGYLPFRNNKTRVPSHRRNTERERDGHYNIKNSVLIHLSTQHISAASTHPSSSYNQPTYQHFLFFPLVSAFDLDRVQSSNEDEWSYSKPNQCHFFHPHV</sequence>
<proteinExistence type="predicted"/>